<dbReference type="AlphaFoldDB" id="A0AAD9IK07"/>
<dbReference type="InterPro" id="IPR036869">
    <property type="entry name" value="J_dom_sf"/>
</dbReference>
<keyword evidence="3" id="KW-1185">Reference proteome</keyword>
<dbReference type="Gene3D" id="1.10.287.110">
    <property type="entry name" value="DnaJ domain"/>
    <property type="match status" value="1"/>
</dbReference>
<protein>
    <submittedName>
        <fullName evidence="2">Uncharacterized protein</fullName>
    </submittedName>
</protein>
<dbReference type="InterPro" id="IPR052758">
    <property type="entry name" value="SRC_co-chaperone"/>
</dbReference>
<dbReference type="PANTHER" id="PTHR44200:SF3">
    <property type="entry name" value="PROTEIN DNAJ, PUTATIVE-RELATED"/>
    <property type="match status" value="1"/>
</dbReference>
<dbReference type="EMBL" id="JASFZW010000003">
    <property type="protein sequence ID" value="KAK2079003.1"/>
    <property type="molecule type" value="Genomic_DNA"/>
</dbReference>
<dbReference type="SMART" id="SM00028">
    <property type="entry name" value="TPR"/>
    <property type="match status" value="4"/>
</dbReference>
<dbReference type="Pfam" id="PF13432">
    <property type="entry name" value="TPR_16"/>
    <property type="match status" value="2"/>
</dbReference>
<dbReference type="InterPro" id="IPR019734">
    <property type="entry name" value="TPR_rpt"/>
</dbReference>
<evidence type="ECO:0000313" key="2">
    <source>
        <dbReference type="EMBL" id="KAK2079003.1"/>
    </source>
</evidence>
<comment type="caution">
    <text evidence="2">The sequence shown here is derived from an EMBL/GenBank/DDBJ whole genome shotgun (WGS) entry which is preliminary data.</text>
</comment>
<evidence type="ECO:0000313" key="3">
    <source>
        <dbReference type="Proteomes" id="UP001255856"/>
    </source>
</evidence>
<dbReference type="PROSITE" id="PS50005">
    <property type="entry name" value="TPR"/>
    <property type="match status" value="1"/>
</dbReference>
<keyword evidence="1" id="KW-0802">TPR repeat</keyword>
<evidence type="ECO:0000256" key="1">
    <source>
        <dbReference type="PROSITE-ProRule" id="PRU00339"/>
    </source>
</evidence>
<dbReference type="SUPFAM" id="SSF48452">
    <property type="entry name" value="TPR-like"/>
    <property type="match status" value="2"/>
</dbReference>
<dbReference type="Proteomes" id="UP001255856">
    <property type="component" value="Unassembled WGS sequence"/>
</dbReference>
<organism evidence="2 3">
    <name type="scientific">Prototheca wickerhamii</name>
    <dbReference type="NCBI Taxonomy" id="3111"/>
    <lineage>
        <taxon>Eukaryota</taxon>
        <taxon>Viridiplantae</taxon>
        <taxon>Chlorophyta</taxon>
        <taxon>core chlorophytes</taxon>
        <taxon>Trebouxiophyceae</taxon>
        <taxon>Chlorellales</taxon>
        <taxon>Chlorellaceae</taxon>
        <taxon>Prototheca</taxon>
    </lineage>
</organism>
<dbReference type="PANTHER" id="PTHR44200">
    <property type="entry name" value="DNAJ HOMOLOG SUBFAMILY C MEMBER 7"/>
    <property type="match status" value="1"/>
</dbReference>
<gene>
    <name evidence="2" type="ORF">QBZ16_002693</name>
</gene>
<dbReference type="Gene3D" id="1.25.40.10">
    <property type="entry name" value="Tetratricopeptide repeat domain"/>
    <property type="match status" value="2"/>
</dbReference>
<accession>A0AAD9IK07</accession>
<reference evidence="2" key="1">
    <citation type="submission" date="2021-01" db="EMBL/GenBank/DDBJ databases">
        <authorList>
            <person name="Eckstrom K.M.E."/>
        </authorList>
    </citation>
    <scope>NUCLEOTIDE SEQUENCE</scope>
    <source>
        <strain evidence="2">UVCC 0001</strain>
    </source>
</reference>
<name>A0AAD9IK07_PROWI</name>
<dbReference type="InterPro" id="IPR011990">
    <property type="entry name" value="TPR-like_helical_dom_sf"/>
</dbReference>
<proteinExistence type="predicted"/>
<feature type="repeat" description="TPR" evidence="1">
    <location>
        <begin position="67"/>
        <end position="100"/>
    </location>
</feature>
<sequence length="452" mass="47380">MDGTPGLAKLAAGDAVAALDAFTEAVRLWPAAAAYHSNRAAVALRVGRFADAEESATAAVERDGANGRAWRRLGQARLELGRCQEAAEAFRTAIGLAKTGTSAHTVAVRGLESALELARAEERAAERGQLLSTARRPPEQAAAELEAARAVAARQPGLRVGHAASAAALIALGRWHDAAEAARSLPPDGEERAYLEAEAAWRGGDVAGALALLARVSNKVQESSSAPQRAAVLRARLDDLRVQMNEIDELAAPEEAIERCTDLLDRLQRLYPGASGLIGGVFVRRGTAHLEVGDTQAALADASRALDAEPGLPAALALRARALGRADRHTDAFLAWRQLAKHCPGWPGLEEETAAAARRCAGQQAAGARQGATSSGGGAVPASCLPTDALAALRLDNAESLDRAAVRAAYRREAARWHPDRWAGSTGEELASVQANFILVQRAYEEAMACLG</sequence>
<dbReference type="SUPFAM" id="SSF46565">
    <property type="entry name" value="Chaperone J-domain"/>
    <property type="match status" value="1"/>
</dbReference>